<dbReference type="RefSeq" id="WP_264534204.1">
    <property type="nucleotide sequence ID" value="NZ_CP092332.1"/>
</dbReference>
<dbReference type="PROSITE" id="PS51257">
    <property type="entry name" value="PROKAR_LIPOPROTEIN"/>
    <property type="match status" value="1"/>
</dbReference>
<name>A0ABY8N6B5_9FLAO</name>
<reference evidence="1 2" key="2">
    <citation type="submission" date="2023-06" db="EMBL/GenBank/DDBJ databases">
        <title>Complete Genome Sequence of Flavobacterium keumense K3R-10.</title>
        <authorList>
            <person name="Jeong H."/>
            <person name="Jhang S.Y."/>
            <person name="Kim J.N."/>
        </authorList>
    </citation>
    <scope>NUCLEOTIDE SEQUENCE [LARGE SCALE GENOMIC DNA]</scope>
    <source>
        <strain evidence="1 2">K3R-10</strain>
    </source>
</reference>
<evidence type="ECO:0000313" key="2">
    <source>
        <dbReference type="Proteomes" id="UP001232117"/>
    </source>
</evidence>
<evidence type="ECO:0008006" key="3">
    <source>
        <dbReference type="Google" id="ProtNLM"/>
    </source>
</evidence>
<organism evidence="1 2">
    <name type="scientific">Flavobacterium keumense</name>
    <dbReference type="NCBI Taxonomy" id="1306518"/>
    <lineage>
        <taxon>Bacteria</taxon>
        <taxon>Pseudomonadati</taxon>
        <taxon>Bacteroidota</taxon>
        <taxon>Flavobacteriia</taxon>
        <taxon>Flavobacteriales</taxon>
        <taxon>Flavobacteriaceae</taxon>
        <taxon>Flavobacterium</taxon>
    </lineage>
</organism>
<proteinExistence type="predicted"/>
<dbReference type="EMBL" id="CP092332">
    <property type="protein sequence ID" value="WGK95183.1"/>
    <property type="molecule type" value="Genomic_DNA"/>
</dbReference>
<evidence type="ECO:0000313" key="1">
    <source>
        <dbReference type="EMBL" id="WGK95183.1"/>
    </source>
</evidence>
<sequence length="344" mass="39277">MKQVLVLLMFLAVLLVVISCEKARTAPAFISKEKKTKTVVKDSIVKESITTHIDTVDYNQRLWALSNQDASGRWPVKTVYPLAGAILPYHRIVAFYGNLYSKRMGVLGALPKQQMLQKLNYEVNRWHKADASVTTIPALHYIAITAQNTPGKSNTHRLRMPHHQIDIVLSWAKEIKGIVFLDVQVGHSTLQEELPTLVKYLQLPQVHLGIDPEFSMKNKSLPGTKIGTYSAKDINYAIRFLAQIVRENKLPPKVLIVHRFTQKMVTDYHKIKPLPEVQVVMNMDGFGNKTLKKSTYHDCVFKEPVQFTGFKLFYKNDTKGNSAGLYSPEELLRFKPKPIYIQYQ</sequence>
<accession>A0ABY8N6B5</accession>
<keyword evidence="2" id="KW-1185">Reference proteome</keyword>
<protein>
    <recommendedName>
        <fullName evidence="3">Lipoprotein</fullName>
    </recommendedName>
</protein>
<gene>
    <name evidence="1" type="ORF">MG292_02835</name>
</gene>
<reference evidence="1 2" key="1">
    <citation type="submission" date="2022-02" db="EMBL/GenBank/DDBJ databases">
        <authorList>
            <person name="Cha I.-T."/>
            <person name="Lee K.-E."/>
            <person name="Park S.-J."/>
        </authorList>
    </citation>
    <scope>NUCLEOTIDE SEQUENCE [LARGE SCALE GENOMIC DNA]</scope>
    <source>
        <strain evidence="1 2">K3R-10</strain>
    </source>
</reference>
<dbReference type="Proteomes" id="UP001232117">
    <property type="component" value="Chromosome"/>
</dbReference>